<feature type="region of interest" description="SAW" evidence="3">
    <location>
        <begin position="722"/>
        <end position="796"/>
    </location>
</feature>
<feature type="short sequence motif" description="VHIID" evidence="3">
    <location>
        <begin position="527"/>
        <end position="531"/>
    </location>
</feature>
<protein>
    <recommendedName>
        <fullName evidence="4">DUF4371 domain-containing protein</fullName>
    </recommendedName>
</protein>
<comment type="similarity">
    <text evidence="3">Belongs to the GRAS family.</text>
</comment>
<reference evidence="5" key="1">
    <citation type="submission" date="2023-03" db="EMBL/GenBank/DDBJ databases">
        <title>Chromosome-scale reference genome and RAD-based genetic map of yellow starthistle (Centaurea solstitialis) reveal putative structural variation and QTLs associated with invader traits.</title>
        <authorList>
            <person name="Reatini B."/>
            <person name="Cang F.A."/>
            <person name="Jiang Q."/>
            <person name="Mckibben M.T.W."/>
            <person name="Barker M.S."/>
            <person name="Rieseberg L.H."/>
            <person name="Dlugosch K.M."/>
        </authorList>
    </citation>
    <scope>NUCLEOTIDE SEQUENCE</scope>
    <source>
        <strain evidence="5">CAN-66</strain>
        <tissue evidence="5">Leaf</tissue>
    </source>
</reference>
<evidence type="ECO:0000256" key="1">
    <source>
        <dbReference type="ARBA" id="ARBA00023015"/>
    </source>
</evidence>
<evidence type="ECO:0000313" key="5">
    <source>
        <dbReference type="EMBL" id="KAJ9562856.1"/>
    </source>
</evidence>
<evidence type="ECO:0000313" key="6">
    <source>
        <dbReference type="Proteomes" id="UP001172457"/>
    </source>
</evidence>
<dbReference type="AlphaFoldDB" id="A0AA38TWH1"/>
<name>A0AA38TWH1_9ASTR</name>
<keyword evidence="2" id="KW-0804">Transcription</keyword>
<dbReference type="Proteomes" id="UP001172457">
    <property type="component" value="Chromosome 2"/>
</dbReference>
<dbReference type="Pfam" id="PF03514">
    <property type="entry name" value="GRAS"/>
    <property type="match status" value="1"/>
</dbReference>
<accession>A0AA38TWH1</accession>
<dbReference type="InterPro" id="IPR025398">
    <property type="entry name" value="DUF4371"/>
</dbReference>
<keyword evidence="1" id="KW-0805">Transcription regulation</keyword>
<gene>
    <name evidence="5" type="ORF">OSB04_008016</name>
</gene>
<dbReference type="PROSITE" id="PS50985">
    <property type="entry name" value="GRAS"/>
    <property type="match status" value="1"/>
</dbReference>
<dbReference type="Pfam" id="PF14291">
    <property type="entry name" value="DUF4371"/>
    <property type="match status" value="1"/>
</dbReference>
<feature type="domain" description="DUF4371" evidence="4">
    <location>
        <begin position="197"/>
        <end position="311"/>
    </location>
</feature>
<proteinExistence type="inferred from homology"/>
<evidence type="ECO:0000256" key="3">
    <source>
        <dbReference type="PROSITE-ProRule" id="PRU01191"/>
    </source>
</evidence>
<organism evidence="5 6">
    <name type="scientific">Centaurea solstitialis</name>
    <name type="common">yellow star-thistle</name>
    <dbReference type="NCBI Taxonomy" id="347529"/>
    <lineage>
        <taxon>Eukaryota</taxon>
        <taxon>Viridiplantae</taxon>
        <taxon>Streptophyta</taxon>
        <taxon>Embryophyta</taxon>
        <taxon>Tracheophyta</taxon>
        <taxon>Spermatophyta</taxon>
        <taxon>Magnoliopsida</taxon>
        <taxon>eudicotyledons</taxon>
        <taxon>Gunneridae</taxon>
        <taxon>Pentapetalae</taxon>
        <taxon>asterids</taxon>
        <taxon>campanulids</taxon>
        <taxon>Asterales</taxon>
        <taxon>Asteraceae</taxon>
        <taxon>Carduoideae</taxon>
        <taxon>Cardueae</taxon>
        <taxon>Centaureinae</taxon>
        <taxon>Centaurea</taxon>
    </lineage>
</organism>
<dbReference type="InterPro" id="IPR005202">
    <property type="entry name" value="TF_GRAS"/>
</dbReference>
<comment type="caution">
    <text evidence="3">Lacks conserved residue(s) required for the propagation of feature annotation.</text>
</comment>
<keyword evidence="6" id="KW-1185">Reference proteome</keyword>
<comment type="caution">
    <text evidence="5">The sequence shown here is derived from an EMBL/GenBank/DDBJ whole genome shotgun (WGS) entry which is preliminary data.</text>
</comment>
<dbReference type="EMBL" id="JARYMX010000002">
    <property type="protein sequence ID" value="KAJ9562856.1"/>
    <property type="molecule type" value="Genomic_DNA"/>
</dbReference>
<dbReference type="PANTHER" id="PTHR31636">
    <property type="entry name" value="OSJNBA0084A10.13 PROTEIN-RELATED"/>
    <property type="match status" value="1"/>
</dbReference>
<evidence type="ECO:0000259" key="4">
    <source>
        <dbReference type="Pfam" id="PF14291"/>
    </source>
</evidence>
<evidence type="ECO:0000256" key="2">
    <source>
        <dbReference type="ARBA" id="ARBA00023163"/>
    </source>
</evidence>
<sequence length="802" mass="90848">MIKRLDFLYPPFQYFLYVVLSIPPKLHVDLHIPPIVVVFSDDLLPGDPLSIIHLVVFGNRMGKLAVHIDGVKLTQVDMIFHVCFHLCVSISGSKSAFDIDGGDDLWSTWTWKKKRKRQNRVYLLVGAIDERGWMIAKYLKKMEKILKRKVPSSSRIGSGISQPISTSSMPMEIDLDDLPWNLSEWKKITEYHLIREHDETVRNVTLQNALRNNQIVAPSIRKDIVDCFAQEILKSTFEEIGDNVFSFLVNESTDVSKEEQMVVGKVFGLVHVKETSSLFFNFAIESLFAEYVLSLTKIRGHGYDGENNMRATHLRLRWTRSQRIDAIHGRVEIIKGGDPVKDAFIDRMTEIRPHAKSSANETAGSQVISQIDMKAELRSNTTSISISNPTSTLFNSHQNPLTGALKGCLGNLDGACIEKLLLHCANALENSDINSAQQVMWVLNNVASTSGDPNQRLASWFLRALISRSSRVCPTPMNFNGGRSAFQRRLMSVTELAGYVDLIPWHRFGFCASNSAIFKAIQGCPKVHILDFSITHCMQWPTLIDALAKRPEGPPSLRISVPSWRPSVPPFLNVLTEEVGMRLTNFANFRNVPFEFNVIEVSPSVEESSFNFNYEFLLTQTNLFQEDEALVINCQNWLRYMPDTTSSKDSFLEILKSLNPHILTIVDEDSDLGSTSLASRITTCFNFLWIPFDALETFLPKDSCQRMEYEADIGHKIENIIGFEGRQRIERLESGAKFSQRMRNLGFCSVPFGDDTISEVKFLLDEHASGWGMKTEDDTIVLTWKGHNSVYATAWFPYGFED</sequence>